<evidence type="ECO:0000256" key="2">
    <source>
        <dbReference type="SAM" id="SignalP"/>
    </source>
</evidence>
<feature type="region of interest" description="Disordered" evidence="1">
    <location>
        <begin position="166"/>
        <end position="219"/>
    </location>
</feature>
<sequence length="655" mass="66266">MGRWRELLPALAALAPLSDAMEITSTFTTVFPTTSIVTSSSAVAGCTVAPSMQITCNNGYYNTYGAVWQETCTASYSGGTIILGSSALSLRACASACAVRPACSAALYGGNMCYLLQGDVTVTPGGPYQAAIRYAPTASPCVSTWLITETYTVTSTGEVVYTVTPSSTTSVTLTPTPTSVTSSLTPSGTSSSTSLIRPSTVASSTRSSPSPSPIRSSSSRLIPTSVISSISTGPSSVISSGSYIPIFTPSISSPSSSTASSVLSFSSSSSTIYLSAPSSIPSAGSSITSSVLSFSSTPSSSSSSSNSSSTGSSLGSPSTASSQSSLLLSTSPGSSVPSTSSGEPASGPNASATQPTASSTALVTTTVTPSRSSPSTQSSEQSSGGTPTTSTYTVTVTEVHTITSCAVAVTNCPAHQQTTYLTTETITYVTTVCPAGTQTTALHATGSATTIPHPSVIQTANPQHANPQHTTTQITSASSTQGTETDVPPLHMTTSTIYAMEIDVVTACPPSVQNCPVGQMSAYTTRKTVAVSTTTYLVMVTDSAQFPQSTNASVQPVSVPTVSLAHPHVPGHGPTGDTKYTTSHSPLSSAWKSAVASSGSTKAATHATTINMISGQTTSYDTSSPGSLFTGDAPKMGHFSTLFTGVTVMFTLFCF</sequence>
<accession>A0A9W9XX16</accession>
<evidence type="ECO:0000313" key="4">
    <source>
        <dbReference type="Proteomes" id="UP001149954"/>
    </source>
</evidence>
<dbReference type="AlphaFoldDB" id="A0A9W9XX16"/>
<feature type="compositionally biased region" description="Low complexity" evidence="1">
    <location>
        <begin position="468"/>
        <end position="483"/>
    </location>
</feature>
<comment type="caution">
    <text evidence="3">The sequence shown here is derived from an EMBL/GenBank/DDBJ whole genome shotgun (WGS) entry which is preliminary data.</text>
</comment>
<proteinExistence type="predicted"/>
<keyword evidence="4" id="KW-1185">Reference proteome</keyword>
<dbReference type="EMBL" id="JAPWDS010000003">
    <property type="protein sequence ID" value="KAJ5504913.1"/>
    <property type="molecule type" value="Genomic_DNA"/>
</dbReference>
<name>A0A9W9XX16_9EURO</name>
<feature type="region of interest" description="Disordered" evidence="1">
    <location>
        <begin position="298"/>
        <end position="390"/>
    </location>
</feature>
<feature type="region of interest" description="Disordered" evidence="1">
    <location>
        <begin position="459"/>
        <end position="488"/>
    </location>
</feature>
<feature type="chain" id="PRO_5040782318" evidence="2">
    <location>
        <begin position="21"/>
        <end position="655"/>
    </location>
</feature>
<feature type="signal peptide" evidence="2">
    <location>
        <begin position="1"/>
        <end position="20"/>
    </location>
</feature>
<reference evidence="3" key="1">
    <citation type="submission" date="2022-12" db="EMBL/GenBank/DDBJ databases">
        <authorList>
            <person name="Petersen C."/>
        </authorList>
    </citation>
    <scope>NUCLEOTIDE SEQUENCE</scope>
    <source>
        <strain evidence="3">IBT 29495</strain>
    </source>
</reference>
<reference evidence="3" key="2">
    <citation type="journal article" date="2023" name="IMA Fungus">
        <title>Comparative genomic study of the Penicillium genus elucidates a diverse pangenome and 15 lateral gene transfer events.</title>
        <authorList>
            <person name="Petersen C."/>
            <person name="Sorensen T."/>
            <person name="Nielsen M.R."/>
            <person name="Sondergaard T.E."/>
            <person name="Sorensen J.L."/>
            <person name="Fitzpatrick D.A."/>
            <person name="Frisvad J.C."/>
            <person name="Nielsen K.L."/>
        </authorList>
    </citation>
    <scope>NUCLEOTIDE SEQUENCE</scope>
    <source>
        <strain evidence="3">IBT 29495</strain>
    </source>
</reference>
<dbReference type="Proteomes" id="UP001149954">
    <property type="component" value="Unassembled WGS sequence"/>
</dbReference>
<protein>
    <submittedName>
        <fullName evidence="3">Uncharacterized protein</fullName>
    </submittedName>
</protein>
<dbReference type="OrthoDB" id="6020543at2759"/>
<keyword evidence="2" id="KW-0732">Signal</keyword>
<gene>
    <name evidence="3" type="ORF">N7463_007787</name>
</gene>
<evidence type="ECO:0000256" key="1">
    <source>
        <dbReference type="SAM" id="MobiDB-lite"/>
    </source>
</evidence>
<organism evidence="3 4">
    <name type="scientific">Penicillium fimorum</name>
    <dbReference type="NCBI Taxonomy" id="1882269"/>
    <lineage>
        <taxon>Eukaryota</taxon>
        <taxon>Fungi</taxon>
        <taxon>Dikarya</taxon>
        <taxon>Ascomycota</taxon>
        <taxon>Pezizomycotina</taxon>
        <taxon>Eurotiomycetes</taxon>
        <taxon>Eurotiomycetidae</taxon>
        <taxon>Eurotiales</taxon>
        <taxon>Aspergillaceae</taxon>
        <taxon>Penicillium</taxon>
    </lineage>
</organism>
<evidence type="ECO:0000313" key="3">
    <source>
        <dbReference type="EMBL" id="KAJ5504913.1"/>
    </source>
</evidence>